<organism evidence="4 5">
    <name type="scientific">Pseudolysinimonas yzui</name>
    <dbReference type="NCBI Taxonomy" id="2708254"/>
    <lineage>
        <taxon>Bacteria</taxon>
        <taxon>Bacillati</taxon>
        <taxon>Actinomycetota</taxon>
        <taxon>Actinomycetes</taxon>
        <taxon>Micrococcales</taxon>
        <taxon>Microbacteriaceae</taxon>
        <taxon>Pseudolysinimonas</taxon>
    </lineage>
</organism>
<dbReference type="Proteomes" id="UP000617531">
    <property type="component" value="Unassembled WGS sequence"/>
</dbReference>
<evidence type="ECO:0000256" key="2">
    <source>
        <dbReference type="SAM" id="Phobius"/>
    </source>
</evidence>
<sequence length="328" mass="32291">MSVARKWVFPIIGLVVATAIAVALIKLAFFGTSVAGVGAEEPTGGFVDPQVPVMIGTVSNDVVLSGTVKADDAVPVKAPLDGTITSVEVGVGSVVAAGQQIGIVKGFNAAGRTVTVGIAAPVAGTISALSIVPNQQTTAGTAIAQIAPPGFYVTASVQPTDRYRLTSAPTEATVTVTGGPAPFTCTGLTVTTPLAGASSGSGEDPGTGDPNAGSGTTARCVVPADVTVFPDLVAQLTISAGVAENVLVVPVTAVLGSAESGVVYVVIDPETGETEERPVTLGLSDGINVEIVDGLEEGELVMQFVPGAPAGDPGMPTDGGVVIYGNGG</sequence>
<dbReference type="GO" id="GO:1990281">
    <property type="term" value="C:efflux pump complex"/>
    <property type="evidence" value="ECO:0007669"/>
    <property type="project" value="TreeGrafter"/>
</dbReference>
<comment type="caution">
    <text evidence="4">The sequence shown here is derived from an EMBL/GenBank/DDBJ whole genome shotgun (WGS) entry which is preliminary data.</text>
</comment>
<dbReference type="RefSeq" id="WP_191282319.1">
    <property type="nucleotide sequence ID" value="NZ_BNAI01000001.1"/>
</dbReference>
<dbReference type="Gene3D" id="2.40.420.20">
    <property type="match status" value="1"/>
</dbReference>
<dbReference type="AlphaFoldDB" id="A0A8J3GPR3"/>
<feature type="domain" description="CzcB-like C-terminal circularly permuted SH3-like" evidence="3">
    <location>
        <begin position="248"/>
        <end position="300"/>
    </location>
</feature>
<dbReference type="InterPro" id="IPR011053">
    <property type="entry name" value="Single_hybrid_motif"/>
</dbReference>
<evidence type="ECO:0000259" key="3">
    <source>
        <dbReference type="Pfam" id="PF25975"/>
    </source>
</evidence>
<evidence type="ECO:0000256" key="1">
    <source>
        <dbReference type="SAM" id="MobiDB-lite"/>
    </source>
</evidence>
<accession>A0A8J3GPR3</accession>
<keyword evidence="2" id="KW-1133">Transmembrane helix</keyword>
<dbReference type="EMBL" id="BNAI01000001">
    <property type="protein sequence ID" value="GHF11278.1"/>
    <property type="molecule type" value="Genomic_DNA"/>
</dbReference>
<reference evidence="4" key="2">
    <citation type="submission" date="2020-09" db="EMBL/GenBank/DDBJ databases">
        <authorList>
            <person name="Sun Q."/>
            <person name="Zhou Y."/>
        </authorList>
    </citation>
    <scope>NUCLEOTIDE SEQUENCE</scope>
    <source>
        <strain evidence="4">CGMCC 1.16548</strain>
    </source>
</reference>
<keyword evidence="5" id="KW-1185">Reference proteome</keyword>
<evidence type="ECO:0000313" key="5">
    <source>
        <dbReference type="Proteomes" id="UP000617531"/>
    </source>
</evidence>
<feature type="region of interest" description="Disordered" evidence="1">
    <location>
        <begin position="194"/>
        <end position="216"/>
    </location>
</feature>
<reference evidence="4" key="1">
    <citation type="journal article" date="2014" name="Int. J. Syst. Evol. Microbiol.">
        <title>Complete genome sequence of Corynebacterium casei LMG S-19264T (=DSM 44701T), isolated from a smear-ripened cheese.</title>
        <authorList>
            <consortium name="US DOE Joint Genome Institute (JGI-PGF)"/>
            <person name="Walter F."/>
            <person name="Albersmeier A."/>
            <person name="Kalinowski J."/>
            <person name="Ruckert C."/>
        </authorList>
    </citation>
    <scope>NUCLEOTIDE SEQUENCE</scope>
    <source>
        <strain evidence="4">CGMCC 1.16548</strain>
    </source>
</reference>
<gene>
    <name evidence="4" type="ORF">GCM10011600_10620</name>
</gene>
<protein>
    <recommendedName>
        <fullName evidence="3">CzcB-like C-terminal circularly permuted SH3-like domain-containing protein</fullName>
    </recommendedName>
</protein>
<dbReference type="Pfam" id="PF25975">
    <property type="entry name" value="CzcB_C"/>
    <property type="match status" value="1"/>
</dbReference>
<dbReference type="Gene3D" id="2.40.50.100">
    <property type="match status" value="1"/>
</dbReference>
<evidence type="ECO:0000313" key="4">
    <source>
        <dbReference type="EMBL" id="GHF11278.1"/>
    </source>
</evidence>
<keyword evidence="2" id="KW-0812">Transmembrane</keyword>
<dbReference type="PANTHER" id="PTHR30469:SF33">
    <property type="entry name" value="SLR1207 PROTEIN"/>
    <property type="match status" value="1"/>
</dbReference>
<dbReference type="GO" id="GO:0015562">
    <property type="term" value="F:efflux transmembrane transporter activity"/>
    <property type="evidence" value="ECO:0007669"/>
    <property type="project" value="TreeGrafter"/>
</dbReference>
<feature type="transmembrane region" description="Helical" evidence="2">
    <location>
        <begin position="7"/>
        <end position="29"/>
    </location>
</feature>
<proteinExistence type="predicted"/>
<dbReference type="PANTHER" id="PTHR30469">
    <property type="entry name" value="MULTIDRUG RESISTANCE PROTEIN MDTA"/>
    <property type="match status" value="1"/>
</dbReference>
<keyword evidence="2" id="KW-0472">Membrane</keyword>
<dbReference type="InterPro" id="IPR058649">
    <property type="entry name" value="CzcB_C"/>
</dbReference>
<name>A0A8J3GPR3_9MICO</name>
<dbReference type="SUPFAM" id="SSF51230">
    <property type="entry name" value="Single hybrid motif"/>
    <property type="match status" value="1"/>
</dbReference>